<organism evidence="2">
    <name type="scientific">viral metagenome</name>
    <dbReference type="NCBI Taxonomy" id="1070528"/>
    <lineage>
        <taxon>unclassified sequences</taxon>
        <taxon>metagenomes</taxon>
        <taxon>organismal metagenomes</taxon>
    </lineage>
</organism>
<name>A0A6C0C8U8_9ZZZZ</name>
<feature type="region of interest" description="Disordered" evidence="1">
    <location>
        <begin position="249"/>
        <end position="272"/>
    </location>
</feature>
<dbReference type="EMBL" id="MN739358">
    <property type="protein sequence ID" value="QHT00753.1"/>
    <property type="molecule type" value="Genomic_DNA"/>
</dbReference>
<sequence>MNSLFGKISTYDHPIGFDKTIPIQYYFTSPEHVSLHYYLVIKKSHVRKSIQFAVRFAISLFFYKDYVVFIMQSGLEMRIKLLLEYDYENTMMRIQDCINFIDTLDVKEPSQILFFGGEEPFKFPHELSDEILDDKEPFKFSEETLDDVIFPSFRGLGIDKKPLTSVLNDLPAYGYFPQFNHADDDDGIYDDDEELKSLLRAANYEQKRPQKIGDKNLFEDAHHRRPSQPQKVGCRNVFEDAFDDYPLTPIPQSERVNPVRNTPDIPTYPPRNIHHGFKQPEEMTQAKFFLSEESFDFEYNGLKAKYYQNDPRRYTNFNYAIIEGGHTLHTLHDMKTMNKHFFYSYVVIDNQIISIPLNTIDPVALNIYAGCDVTLGFAETFQMCIDMILMRDDKLKEIHETHNKKIDNEMSEIQKFYEECKNTKKSSESYDDSFEELCNNDTAIIDDDYEGASLPSYFFEYNDPNKLVNFYFVSITTEKDILFFIDYFPETLVCSIVSNDDNMIFISQQENYENISNILKKILDPNIIVISGTAKDYSNCVEKILLNSN</sequence>
<evidence type="ECO:0000313" key="2">
    <source>
        <dbReference type="EMBL" id="QHT00753.1"/>
    </source>
</evidence>
<protein>
    <submittedName>
        <fullName evidence="2">Uncharacterized protein</fullName>
    </submittedName>
</protein>
<accession>A0A6C0C8U8</accession>
<dbReference type="AlphaFoldDB" id="A0A6C0C8U8"/>
<evidence type="ECO:0000256" key="1">
    <source>
        <dbReference type="SAM" id="MobiDB-lite"/>
    </source>
</evidence>
<proteinExistence type="predicted"/>
<reference evidence="2" key="1">
    <citation type="journal article" date="2020" name="Nature">
        <title>Giant virus diversity and host interactions through global metagenomics.</title>
        <authorList>
            <person name="Schulz F."/>
            <person name="Roux S."/>
            <person name="Paez-Espino D."/>
            <person name="Jungbluth S."/>
            <person name="Walsh D.A."/>
            <person name="Denef V.J."/>
            <person name="McMahon K.D."/>
            <person name="Konstantinidis K.T."/>
            <person name="Eloe-Fadrosh E.A."/>
            <person name="Kyrpides N.C."/>
            <person name="Woyke T."/>
        </authorList>
    </citation>
    <scope>NUCLEOTIDE SEQUENCE</scope>
    <source>
        <strain evidence="2">GVMAG-M-3300020192-26</strain>
    </source>
</reference>